<evidence type="ECO:0000313" key="2">
    <source>
        <dbReference type="EMBL" id="KLO04229.1"/>
    </source>
</evidence>
<sequence length="125" mass="14373">EKLWFEDASIVLATDVHLYRVHKGMLANYSSVFKDMLEMPTGEEDNDGGGSVDSNHWDGLPLVRMAGDSDENVSHFLMSLYDRDFYDGQKPTKFSVITSLLFMSTKYDIPSIRTQVIKHIERYYP</sequence>
<gene>
    <name evidence="2" type="ORF">SCHPADRAFT_808263</name>
</gene>
<dbReference type="AlphaFoldDB" id="A0A0H2QXX2"/>
<dbReference type="Proteomes" id="UP000053477">
    <property type="component" value="Unassembled WGS sequence"/>
</dbReference>
<evidence type="ECO:0000259" key="1">
    <source>
        <dbReference type="PROSITE" id="PS50097"/>
    </source>
</evidence>
<dbReference type="EMBL" id="KQ086637">
    <property type="protein sequence ID" value="KLO04229.1"/>
    <property type="molecule type" value="Genomic_DNA"/>
</dbReference>
<feature type="non-terminal residue" evidence="2">
    <location>
        <position position="1"/>
    </location>
</feature>
<reference evidence="2 3" key="1">
    <citation type="submission" date="2015-04" db="EMBL/GenBank/DDBJ databases">
        <title>Complete genome sequence of Schizopora paradoxa KUC8140, a cosmopolitan wood degrader in East Asia.</title>
        <authorList>
            <consortium name="DOE Joint Genome Institute"/>
            <person name="Min B."/>
            <person name="Park H."/>
            <person name="Jang Y."/>
            <person name="Kim J.-J."/>
            <person name="Kim K.H."/>
            <person name="Pangilinan J."/>
            <person name="Lipzen A."/>
            <person name="Riley R."/>
            <person name="Grigoriev I.V."/>
            <person name="Spatafora J.W."/>
            <person name="Choi I.-G."/>
        </authorList>
    </citation>
    <scope>NUCLEOTIDE SEQUENCE [LARGE SCALE GENOMIC DNA]</scope>
    <source>
        <strain evidence="2 3">KUC8140</strain>
    </source>
</reference>
<dbReference type="SUPFAM" id="SSF54695">
    <property type="entry name" value="POZ domain"/>
    <property type="match status" value="1"/>
</dbReference>
<organism evidence="2 3">
    <name type="scientific">Schizopora paradoxa</name>
    <dbReference type="NCBI Taxonomy" id="27342"/>
    <lineage>
        <taxon>Eukaryota</taxon>
        <taxon>Fungi</taxon>
        <taxon>Dikarya</taxon>
        <taxon>Basidiomycota</taxon>
        <taxon>Agaricomycotina</taxon>
        <taxon>Agaricomycetes</taxon>
        <taxon>Hymenochaetales</taxon>
        <taxon>Schizoporaceae</taxon>
        <taxon>Schizopora</taxon>
    </lineage>
</organism>
<name>A0A0H2QXX2_9AGAM</name>
<proteinExistence type="predicted"/>
<dbReference type="Gene3D" id="3.30.710.10">
    <property type="entry name" value="Potassium Channel Kv1.1, Chain A"/>
    <property type="match status" value="1"/>
</dbReference>
<accession>A0A0H2QXX2</accession>
<dbReference type="OrthoDB" id="3027208at2759"/>
<feature type="non-terminal residue" evidence="2">
    <location>
        <position position="125"/>
    </location>
</feature>
<evidence type="ECO:0000313" key="3">
    <source>
        <dbReference type="Proteomes" id="UP000053477"/>
    </source>
</evidence>
<dbReference type="InterPro" id="IPR011333">
    <property type="entry name" value="SKP1/BTB/POZ_sf"/>
</dbReference>
<keyword evidence="3" id="KW-1185">Reference proteome</keyword>
<dbReference type="InParanoid" id="A0A0H2QXX2"/>
<dbReference type="SMART" id="SM00225">
    <property type="entry name" value="BTB"/>
    <property type="match status" value="1"/>
</dbReference>
<dbReference type="InterPro" id="IPR000210">
    <property type="entry name" value="BTB/POZ_dom"/>
</dbReference>
<feature type="domain" description="BTB" evidence="1">
    <location>
        <begin position="6"/>
        <end position="89"/>
    </location>
</feature>
<dbReference type="PROSITE" id="PS50097">
    <property type="entry name" value="BTB"/>
    <property type="match status" value="1"/>
</dbReference>
<protein>
    <recommendedName>
        <fullName evidence="1">BTB domain-containing protein</fullName>
    </recommendedName>
</protein>